<name>A0AC60PBH0_IXOPE</name>
<evidence type="ECO:0000313" key="2">
    <source>
        <dbReference type="Proteomes" id="UP000805193"/>
    </source>
</evidence>
<organism evidence="1 2">
    <name type="scientific">Ixodes persulcatus</name>
    <name type="common">Taiga tick</name>
    <dbReference type="NCBI Taxonomy" id="34615"/>
    <lineage>
        <taxon>Eukaryota</taxon>
        <taxon>Metazoa</taxon>
        <taxon>Ecdysozoa</taxon>
        <taxon>Arthropoda</taxon>
        <taxon>Chelicerata</taxon>
        <taxon>Arachnida</taxon>
        <taxon>Acari</taxon>
        <taxon>Parasitiformes</taxon>
        <taxon>Ixodida</taxon>
        <taxon>Ixodoidea</taxon>
        <taxon>Ixodidae</taxon>
        <taxon>Ixodinae</taxon>
        <taxon>Ixodes</taxon>
    </lineage>
</organism>
<dbReference type="EMBL" id="JABSTQ010010904">
    <property type="protein sequence ID" value="KAG0416921.1"/>
    <property type="molecule type" value="Genomic_DNA"/>
</dbReference>
<proteinExistence type="predicted"/>
<keyword evidence="2" id="KW-1185">Reference proteome</keyword>
<reference evidence="1 2" key="1">
    <citation type="journal article" date="2020" name="Cell">
        <title>Large-Scale Comparative Analyses of Tick Genomes Elucidate Their Genetic Diversity and Vector Capacities.</title>
        <authorList>
            <consortium name="Tick Genome and Microbiome Consortium (TIGMIC)"/>
            <person name="Jia N."/>
            <person name="Wang J."/>
            <person name="Shi W."/>
            <person name="Du L."/>
            <person name="Sun Y."/>
            <person name="Zhan W."/>
            <person name="Jiang J.F."/>
            <person name="Wang Q."/>
            <person name="Zhang B."/>
            <person name="Ji P."/>
            <person name="Bell-Sakyi L."/>
            <person name="Cui X.M."/>
            <person name="Yuan T.T."/>
            <person name="Jiang B.G."/>
            <person name="Yang W.F."/>
            <person name="Lam T.T."/>
            <person name="Chang Q.C."/>
            <person name="Ding S.J."/>
            <person name="Wang X.J."/>
            <person name="Zhu J.G."/>
            <person name="Ruan X.D."/>
            <person name="Zhao L."/>
            <person name="Wei J.T."/>
            <person name="Ye R.Z."/>
            <person name="Que T.C."/>
            <person name="Du C.H."/>
            <person name="Zhou Y.H."/>
            <person name="Cheng J.X."/>
            <person name="Dai P.F."/>
            <person name="Guo W.B."/>
            <person name="Han X.H."/>
            <person name="Huang E.J."/>
            <person name="Li L.F."/>
            <person name="Wei W."/>
            <person name="Gao Y.C."/>
            <person name="Liu J.Z."/>
            <person name="Shao H.Z."/>
            <person name="Wang X."/>
            <person name="Wang C.C."/>
            <person name="Yang T.C."/>
            <person name="Huo Q.B."/>
            <person name="Li W."/>
            <person name="Chen H.Y."/>
            <person name="Chen S.E."/>
            <person name="Zhou L.G."/>
            <person name="Ni X.B."/>
            <person name="Tian J.H."/>
            <person name="Sheng Y."/>
            <person name="Liu T."/>
            <person name="Pan Y.S."/>
            <person name="Xia L.Y."/>
            <person name="Li J."/>
            <person name="Zhao F."/>
            <person name="Cao W.C."/>
        </authorList>
    </citation>
    <scope>NUCLEOTIDE SEQUENCE [LARGE SCALE GENOMIC DNA]</scope>
    <source>
        <strain evidence="1">Iper-2018</strain>
    </source>
</reference>
<sequence length="404" mass="46114">MATKFPKHACHRCDFGTTWTALLYRHLLLHYRARPFFCEQCDQRFSLPEALLRHMRSHPLSYPYICSKCGTILTSELRLRLHQVVHIVESLHRCTHCGKGFLNFRDVQQHLSARRFGSGALLRLSRTEGLPPGRSAWSGSLRTARFSRHLADRWEALQPETSIRAAKPPFYIPCATSEWGAHGAFDFTSMLGAGRSLHGLAGKVRTAGMGAIRSLVPSEPGSEPDPELVRRVSNKRLKCQRKVHECHICHRVFPLLFLLNAHLNIHMGRKPFVCTRCNIRFYTPDQYRSHLWMHGNPGEVPNQCRICLRRYATLAELRRHKLVHSGSKMLRSGAEGNDNGSGELATVGRAEQLMWLNGRNTVFECGLCGAHEESFQQLRLHLRTCANLERAINYRRDLEIEIIA</sequence>
<accession>A0AC60PBH0</accession>
<comment type="caution">
    <text evidence="1">The sequence shown here is derived from an EMBL/GenBank/DDBJ whole genome shotgun (WGS) entry which is preliminary data.</text>
</comment>
<dbReference type="Proteomes" id="UP000805193">
    <property type="component" value="Unassembled WGS sequence"/>
</dbReference>
<protein>
    <submittedName>
        <fullName evidence="1">Uncharacterized protein</fullName>
    </submittedName>
</protein>
<evidence type="ECO:0000313" key="1">
    <source>
        <dbReference type="EMBL" id="KAG0416921.1"/>
    </source>
</evidence>
<gene>
    <name evidence="1" type="ORF">HPB47_006019</name>
</gene>